<evidence type="ECO:0000313" key="2">
    <source>
        <dbReference type="Proteomes" id="UP000248627"/>
    </source>
</evidence>
<accession>A0A2W2CFV4</accession>
<proteinExistence type="predicted"/>
<name>A0A2W2CFV4_9ACTN</name>
<dbReference type="InterPro" id="IPR026334">
    <property type="entry name" value="FxSxx-COOH"/>
</dbReference>
<organism evidence="1 2">
    <name type="scientific">Micromonospora endophytica</name>
    <dbReference type="NCBI Taxonomy" id="515350"/>
    <lineage>
        <taxon>Bacteria</taxon>
        <taxon>Bacillati</taxon>
        <taxon>Actinomycetota</taxon>
        <taxon>Actinomycetes</taxon>
        <taxon>Micromonosporales</taxon>
        <taxon>Micromonosporaceae</taxon>
        <taxon>Micromonospora</taxon>
    </lineage>
</organism>
<protein>
    <submittedName>
        <fullName evidence="1">FXSXX-COOH protein</fullName>
    </submittedName>
</protein>
<dbReference type="AlphaFoldDB" id="A0A2W2CFV4"/>
<keyword evidence="2" id="KW-1185">Reference proteome</keyword>
<dbReference type="EMBL" id="POTX01000043">
    <property type="protein sequence ID" value="PZF98275.1"/>
    <property type="molecule type" value="Genomic_DNA"/>
</dbReference>
<dbReference type="RefSeq" id="WP_111242830.1">
    <property type="nucleotide sequence ID" value="NZ_AP023358.1"/>
</dbReference>
<sequence length="60" mass="6418">MDAGEDMVRSDLIDLAEVDPTVLDAVPSAVLLAALRRLERRSADPGDQYAGFQSALDGED</sequence>
<evidence type="ECO:0000313" key="1">
    <source>
        <dbReference type="EMBL" id="PZF98275.1"/>
    </source>
</evidence>
<gene>
    <name evidence="1" type="primary">fxsA</name>
    <name evidence="1" type="ORF">C1I93_09285</name>
</gene>
<reference evidence="1 2" key="1">
    <citation type="submission" date="2018-01" db="EMBL/GenBank/DDBJ databases">
        <title>Draft genome sequence of Jishengella endophytica.</title>
        <authorList>
            <person name="Sahin N."/>
            <person name="Ay H."/>
            <person name="Saygin H."/>
        </authorList>
    </citation>
    <scope>NUCLEOTIDE SEQUENCE [LARGE SCALE GENOMIC DNA]</scope>
    <source>
        <strain evidence="1 2">DSM 45430</strain>
    </source>
</reference>
<dbReference type="NCBIfam" id="TIGR04268">
    <property type="entry name" value="FxSxx-COOH"/>
    <property type="match status" value="1"/>
</dbReference>
<comment type="caution">
    <text evidence="1">The sequence shown here is derived from an EMBL/GenBank/DDBJ whole genome shotgun (WGS) entry which is preliminary data.</text>
</comment>
<dbReference type="Proteomes" id="UP000248627">
    <property type="component" value="Unassembled WGS sequence"/>
</dbReference>